<dbReference type="Proteomes" id="UP000317369">
    <property type="component" value="Chromosome"/>
</dbReference>
<dbReference type="SUPFAM" id="SSF49899">
    <property type="entry name" value="Concanavalin A-like lectins/glucanases"/>
    <property type="match status" value="1"/>
</dbReference>
<dbReference type="OrthoDB" id="252303at2"/>
<evidence type="ECO:0008006" key="4">
    <source>
        <dbReference type="Google" id="ProtNLM"/>
    </source>
</evidence>
<feature type="chain" id="PRO_5021965751" description="LamG domain-containing protein" evidence="1">
    <location>
        <begin position="26"/>
        <end position="307"/>
    </location>
</feature>
<evidence type="ECO:0000313" key="3">
    <source>
        <dbReference type="Proteomes" id="UP000317369"/>
    </source>
</evidence>
<keyword evidence="1" id="KW-0732">Signal</keyword>
<evidence type="ECO:0000256" key="1">
    <source>
        <dbReference type="SAM" id="SignalP"/>
    </source>
</evidence>
<organism evidence="2 3">
    <name type="scientific">Poriferisphaera corsica</name>
    <dbReference type="NCBI Taxonomy" id="2528020"/>
    <lineage>
        <taxon>Bacteria</taxon>
        <taxon>Pseudomonadati</taxon>
        <taxon>Planctomycetota</taxon>
        <taxon>Phycisphaerae</taxon>
        <taxon>Phycisphaerales</taxon>
        <taxon>Phycisphaeraceae</taxon>
        <taxon>Poriferisphaera</taxon>
    </lineage>
</organism>
<protein>
    <recommendedName>
        <fullName evidence="4">LamG domain-containing protein</fullName>
    </recommendedName>
</protein>
<keyword evidence="3" id="KW-1185">Reference proteome</keyword>
<dbReference type="Gene3D" id="2.60.120.200">
    <property type="match status" value="1"/>
</dbReference>
<name>A0A517YSH5_9BACT</name>
<dbReference type="AlphaFoldDB" id="A0A517YSH5"/>
<dbReference type="EMBL" id="CP036425">
    <property type="protein sequence ID" value="QDU33187.1"/>
    <property type="molecule type" value="Genomic_DNA"/>
</dbReference>
<dbReference type="KEGG" id="pcor:KS4_12320"/>
<proteinExistence type="predicted"/>
<dbReference type="Pfam" id="PF13385">
    <property type="entry name" value="Laminin_G_3"/>
    <property type="match status" value="1"/>
</dbReference>
<dbReference type="InterPro" id="IPR013320">
    <property type="entry name" value="ConA-like_dom_sf"/>
</dbReference>
<sequence precursor="true">MKPVNFLKSALLSAAIAMIIPTANAQTVAHWNFESAVNHNTTEPVALSDDHILQSQTDPGPGGPEYVPDISGNENHLVQYDNAGAFATNVPYSVTPQTGDKNQFSWNTKDGYDLYEQSPGADGNPMSLGELMSGQTHFTIEVTFKQINGGGFQALVAHDREFGDSGDDDTPLGTFWLGISEDSKIHYYSYNPDDTISITDDTQTGFGEFGVGPFIELDQWYSVVITGDGSKANIYLKKEGDTDFTLIHTHDIIGLAKSSASWTIGRGWFEGPADSFKGLIDDVRISSSVLAPENFLASPAPKPAKTD</sequence>
<gene>
    <name evidence="2" type="ORF">KS4_12320</name>
</gene>
<feature type="signal peptide" evidence="1">
    <location>
        <begin position="1"/>
        <end position="25"/>
    </location>
</feature>
<evidence type="ECO:0000313" key="2">
    <source>
        <dbReference type="EMBL" id="QDU33187.1"/>
    </source>
</evidence>
<reference evidence="2 3" key="1">
    <citation type="submission" date="2019-02" db="EMBL/GenBank/DDBJ databases">
        <title>Deep-cultivation of Planctomycetes and their phenomic and genomic characterization uncovers novel biology.</title>
        <authorList>
            <person name="Wiegand S."/>
            <person name="Jogler M."/>
            <person name="Boedeker C."/>
            <person name="Pinto D."/>
            <person name="Vollmers J."/>
            <person name="Rivas-Marin E."/>
            <person name="Kohn T."/>
            <person name="Peeters S.H."/>
            <person name="Heuer A."/>
            <person name="Rast P."/>
            <person name="Oberbeckmann S."/>
            <person name="Bunk B."/>
            <person name="Jeske O."/>
            <person name="Meyerdierks A."/>
            <person name="Storesund J.E."/>
            <person name="Kallscheuer N."/>
            <person name="Luecker S."/>
            <person name="Lage O.M."/>
            <person name="Pohl T."/>
            <person name="Merkel B.J."/>
            <person name="Hornburger P."/>
            <person name="Mueller R.-W."/>
            <person name="Bruemmer F."/>
            <person name="Labrenz M."/>
            <person name="Spormann A.M."/>
            <person name="Op den Camp H."/>
            <person name="Overmann J."/>
            <person name="Amann R."/>
            <person name="Jetten M.S.M."/>
            <person name="Mascher T."/>
            <person name="Medema M.H."/>
            <person name="Devos D.P."/>
            <person name="Kaster A.-K."/>
            <person name="Ovreas L."/>
            <person name="Rohde M."/>
            <person name="Galperin M.Y."/>
            <person name="Jogler C."/>
        </authorList>
    </citation>
    <scope>NUCLEOTIDE SEQUENCE [LARGE SCALE GENOMIC DNA]</scope>
    <source>
        <strain evidence="2 3">KS4</strain>
    </source>
</reference>
<accession>A0A517YSH5</accession>